<accession>A0ABX4WNS4</accession>
<evidence type="ECO:0000313" key="3">
    <source>
        <dbReference type="Proteomes" id="UP000236284"/>
    </source>
</evidence>
<dbReference type="Proteomes" id="UP000236284">
    <property type="component" value="Unassembled WGS sequence"/>
</dbReference>
<sequence>MYYFQKYLRKREVITEITSPKLYPDGGIDKWPDGFFDQAEKDLMELL</sequence>
<feature type="domain" description="DUF3696" evidence="1">
    <location>
        <begin position="1"/>
        <end position="46"/>
    </location>
</feature>
<proteinExistence type="predicted"/>
<name>A0ABX4WNS4_9CYAN</name>
<organism evidence="2 3">
    <name type="scientific">Cylindrospermopsis raciborskii C07</name>
    <dbReference type="NCBI Taxonomy" id="2014886"/>
    <lineage>
        <taxon>Bacteria</taxon>
        <taxon>Bacillati</taxon>
        <taxon>Cyanobacteriota</taxon>
        <taxon>Cyanophyceae</taxon>
        <taxon>Nostocales</taxon>
        <taxon>Aphanizomenonaceae</taxon>
        <taxon>Cylindrospermopsis</taxon>
    </lineage>
</organism>
<keyword evidence="3" id="KW-1185">Reference proteome</keyword>
<evidence type="ECO:0000259" key="1">
    <source>
        <dbReference type="Pfam" id="PF12476"/>
    </source>
</evidence>
<reference evidence="2 3" key="1">
    <citation type="submission" date="2017-06" db="EMBL/GenBank/DDBJ databases">
        <title>Genome variation in co-occurring toxic Cylindrospermopsis raciborskii strains determines phenotypic plasticity.</title>
        <authorList>
            <person name="Willis A."/>
            <person name="Woodhouse J."/>
            <person name="Ongley S."/>
            <person name="Jex A."/>
            <person name="Burford M."/>
            <person name="Neilan B."/>
        </authorList>
    </citation>
    <scope>NUCLEOTIDE SEQUENCE [LARGE SCALE GENOMIC DNA]</scope>
    <source>
        <strain evidence="2 3">C07</strain>
    </source>
</reference>
<dbReference type="InterPro" id="IPR022532">
    <property type="entry name" value="DUF3696"/>
</dbReference>
<dbReference type="Pfam" id="PF12476">
    <property type="entry name" value="DUF3696"/>
    <property type="match status" value="1"/>
</dbReference>
<evidence type="ECO:0000313" key="2">
    <source>
        <dbReference type="EMBL" id="PNJ96700.1"/>
    </source>
</evidence>
<gene>
    <name evidence="2" type="ORF">CEP15_09850</name>
</gene>
<protein>
    <recommendedName>
        <fullName evidence="1">DUF3696 domain-containing protein</fullName>
    </recommendedName>
</protein>
<comment type="caution">
    <text evidence="2">The sequence shown here is derived from an EMBL/GenBank/DDBJ whole genome shotgun (WGS) entry which is preliminary data.</text>
</comment>
<dbReference type="EMBL" id="NJHS01000068">
    <property type="protein sequence ID" value="PNJ96700.1"/>
    <property type="molecule type" value="Genomic_DNA"/>
</dbReference>